<protein>
    <submittedName>
        <fullName evidence="2">Uncharacterized protein</fullName>
    </submittedName>
</protein>
<accession>A0A3D9CXU6</accession>
<dbReference type="Proteomes" id="UP000256326">
    <property type="component" value="Unassembled WGS sequence"/>
</dbReference>
<sequence length="166" mass="19502">MRLSNRNKVPVYSFIYSLAGIVFILGIIAYILEINKFDIFGRKAWVLLAFPALMSLFLYLLGKPVFEYDSDGEALNFRNNHILYLLSKKNAKDEFPKYKLIKFNLVNVFFFKKLYIYINSKKSHVVILKYDISFLNKKQVKDLKFSLNKVLKLNKENVHEDNTATD</sequence>
<dbReference type="AlphaFoldDB" id="A0A3D9CXU6"/>
<keyword evidence="1" id="KW-0812">Transmembrane</keyword>
<name>A0A3D9CXU6_9FLAO</name>
<dbReference type="RefSeq" id="WP_116034651.1">
    <property type="nucleotide sequence ID" value="NZ_JBHLVV010000034.1"/>
</dbReference>
<dbReference type="EMBL" id="QNUG01000015">
    <property type="protein sequence ID" value="REC70605.1"/>
    <property type="molecule type" value="Genomic_DNA"/>
</dbReference>
<organism evidence="2 3">
    <name type="scientific">Epilithonimonas hispanica</name>
    <dbReference type="NCBI Taxonomy" id="358687"/>
    <lineage>
        <taxon>Bacteria</taxon>
        <taxon>Pseudomonadati</taxon>
        <taxon>Bacteroidota</taxon>
        <taxon>Flavobacteriia</taxon>
        <taxon>Flavobacteriales</taxon>
        <taxon>Weeksellaceae</taxon>
        <taxon>Chryseobacterium group</taxon>
        <taxon>Epilithonimonas</taxon>
    </lineage>
</organism>
<dbReference type="OrthoDB" id="1452926at2"/>
<evidence type="ECO:0000256" key="1">
    <source>
        <dbReference type="SAM" id="Phobius"/>
    </source>
</evidence>
<proteinExistence type="predicted"/>
<feature type="transmembrane region" description="Helical" evidence="1">
    <location>
        <begin position="12"/>
        <end position="32"/>
    </location>
</feature>
<evidence type="ECO:0000313" key="3">
    <source>
        <dbReference type="Proteomes" id="UP000256326"/>
    </source>
</evidence>
<reference evidence="2 3" key="1">
    <citation type="journal article" date="2006" name="Int. J. Syst. Evol. Microbiol.">
        <title>Chryseobacterium hispanicum sp. nov., isolated from the drinking water distribution system of Sevilla, Spain.</title>
        <authorList>
            <person name="Gallego V."/>
            <person name="Garcia M.T."/>
            <person name="Ventosa A."/>
        </authorList>
    </citation>
    <scope>NUCLEOTIDE SEQUENCE [LARGE SCALE GENOMIC DNA]</scope>
    <source>
        <strain evidence="2 3">KCTC 22104</strain>
    </source>
</reference>
<gene>
    <name evidence="2" type="ORF">DRF58_08605</name>
</gene>
<evidence type="ECO:0000313" key="2">
    <source>
        <dbReference type="EMBL" id="REC70605.1"/>
    </source>
</evidence>
<keyword evidence="3" id="KW-1185">Reference proteome</keyword>
<feature type="transmembrane region" description="Helical" evidence="1">
    <location>
        <begin position="44"/>
        <end position="62"/>
    </location>
</feature>
<keyword evidence="1" id="KW-0472">Membrane</keyword>
<comment type="caution">
    <text evidence="2">The sequence shown here is derived from an EMBL/GenBank/DDBJ whole genome shotgun (WGS) entry which is preliminary data.</text>
</comment>
<keyword evidence="1" id="KW-1133">Transmembrane helix</keyword>